<gene>
    <name evidence="2" type="ORF">Pmani_036125</name>
</gene>
<evidence type="ECO:0000256" key="1">
    <source>
        <dbReference type="SAM" id="MobiDB-lite"/>
    </source>
</evidence>
<comment type="caution">
    <text evidence="2">The sequence shown here is derived from an EMBL/GenBank/DDBJ whole genome shotgun (WGS) entry which is preliminary data.</text>
</comment>
<reference evidence="2" key="1">
    <citation type="submission" date="2023-11" db="EMBL/GenBank/DDBJ databases">
        <title>Genome assemblies of two species of porcelain crab, Petrolisthes cinctipes and Petrolisthes manimaculis (Anomura: Porcellanidae).</title>
        <authorList>
            <person name="Angst P."/>
        </authorList>
    </citation>
    <scope>NUCLEOTIDE SEQUENCE</scope>
    <source>
        <strain evidence="2">PB745_02</strain>
        <tissue evidence="2">Gill</tissue>
    </source>
</reference>
<accession>A0AAE1TPQ0</accession>
<evidence type="ECO:0000313" key="3">
    <source>
        <dbReference type="Proteomes" id="UP001292094"/>
    </source>
</evidence>
<dbReference type="AlphaFoldDB" id="A0AAE1TPQ0"/>
<proteinExistence type="predicted"/>
<sequence>MAISAGSGKEQCTSRQALLAEMNVPVRSPISSTRPPAVWVTGWLGFEKCPTIIRHQAGGKGNIRYHEPRPVQSLGSSCNRE</sequence>
<feature type="region of interest" description="Disordered" evidence="1">
    <location>
        <begin position="57"/>
        <end position="81"/>
    </location>
</feature>
<dbReference type="EMBL" id="JAWZYT010005302">
    <property type="protein sequence ID" value="KAK4291019.1"/>
    <property type="molecule type" value="Genomic_DNA"/>
</dbReference>
<protein>
    <submittedName>
        <fullName evidence="2">Uncharacterized protein</fullName>
    </submittedName>
</protein>
<evidence type="ECO:0000313" key="2">
    <source>
        <dbReference type="EMBL" id="KAK4291019.1"/>
    </source>
</evidence>
<dbReference type="Proteomes" id="UP001292094">
    <property type="component" value="Unassembled WGS sequence"/>
</dbReference>
<organism evidence="2 3">
    <name type="scientific">Petrolisthes manimaculis</name>
    <dbReference type="NCBI Taxonomy" id="1843537"/>
    <lineage>
        <taxon>Eukaryota</taxon>
        <taxon>Metazoa</taxon>
        <taxon>Ecdysozoa</taxon>
        <taxon>Arthropoda</taxon>
        <taxon>Crustacea</taxon>
        <taxon>Multicrustacea</taxon>
        <taxon>Malacostraca</taxon>
        <taxon>Eumalacostraca</taxon>
        <taxon>Eucarida</taxon>
        <taxon>Decapoda</taxon>
        <taxon>Pleocyemata</taxon>
        <taxon>Anomura</taxon>
        <taxon>Galatheoidea</taxon>
        <taxon>Porcellanidae</taxon>
        <taxon>Petrolisthes</taxon>
    </lineage>
</organism>
<keyword evidence="3" id="KW-1185">Reference proteome</keyword>
<name>A0AAE1TPQ0_9EUCA</name>